<dbReference type="RefSeq" id="WP_027842337.1">
    <property type="nucleotide sequence ID" value="NZ_LMTZ01000118.1"/>
</dbReference>
<keyword evidence="2" id="KW-1133">Transmembrane helix</keyword>
<sequence length="588" mass="64564">MALPVIPVAKNKKKKPSLPLTLGTAGLLIGGGIAGYWFLTQGKPLGRDLPVGVSIIPRDAVMTVSLSTDERQWNKLREFGTKQTQKELDKNLVQLRDRFLSSNGYDYQKDINPWIGNELTIAVLAPKGSKKAPKPVAETSKTTVNGQSLLLVLPIKNQLKAQEILAQPKTPGKGKWNQRTYQGIEIKEKTGNDGEKFAAAAIDQRFLVIADHPKAMERAIDAYTENNSLEKTAGFTQNFPKISTYNPFARFYINVPLSAKIAASSPKRQLPAQVLTQLKNNQGLAGSITLESEGINFKGVSWLNPNGRRELKGKNNAGKMEKRLPADTILMVSGGNLQRSWFNYVSTSKANPFSPVKPEELKKGFKSLTKLDLERDVLSWMKGEFSLSVIPTQTKEDTLNQDFRAAFVFMVQASDRSKAEAAFKKLDATVNSELQFKVKAGKVRNQPVVNWLGPAGTAVATHGWLNGDTAFLSLGAPLTEKFIPKPSSSLTSKPSWRKAVPSQLNPHNGKFYLDLEQAAKNFPVGSLLPNQSVWLEAIRSLGVTTALSDSHSTRYDIFISIKKGDKPAPLPAPTTNPETSESLKDSKK</sequence>
<evidence type="ECO:0000313" key="5">
    <source>
        <dbReference type="Proteomes" id="UP000053372"/>
    </source>
</evidence>
<dbReference type="Proteomes" id="UP000053372">
    <property type="component" value="Unassembled WGS sequence"/>
</dbReference>
<evidence type="ECO:0000256" key="2">
    <source>
        <dbReference type="SAM" id="Phobius"/>
    </source>
</evidence>
<dbReference type="EMBL" id="LMTZ01000129">
    <property type="protein sequence ID" value="KST63977.1"/>
    <property type="molecule type" value="Genomic_DNA"/>
</dbReference>
<dbReference type="EMBL" id="LMTZ01000118">
    <property type="protein sequence ID" value="KST64687.1"/>
    <property type="molecule type" value="Genomic_DNA"/>
</dbReference>
<dbReference type="InterPro" id="IPR021787">
    <property type="entry name" value="DUF3352"/>
</dbReference>
<feature type="region of interest" description="Disordered" evidence="1">
    <location>
        <begin position="563"/>
        <end position="588"/>
    </location>
</feature>
<proteinExistence type="predicted"/>
<dbReference type="OrthoDB" id="451203at2"/>
<keyword evidence="2" id="KW-0472">Membrane</keyword>
<organism evidence="3 5">
    <name type="scientific">Mastigocoleus testarum BC008</name>
    <dbReference type="NCBI Taxonomy" id="371196"/>
    <lineage>
        <taxon>Bacteria</taxon>
        <taxon>Bacillati</taxon>
        <taxon>Cyanobacteriota</taxon>
        <taxon>Cyanophyceae</taxon>
        <taxon>Nostocales</taxon>
        <taxon>Hapalosiphonaceae</taxon>
        <taxon>Mastigocoleus</taxon>
    </lineage>
</organism>
<dbReference type="AlphaFoldDB" id="A0A0V7ZHE8"/>
<protein>
    <submittedName>
        <fullName evidence="3">Uncharacterized protein</fullName>
    </submittedName>
</protein>
<dbReference type="Pfam" id="PF11832">
    <property type="entry name" value="DUF3352"/>
    <property type="match status" value="1"/>
</dbReference>
<keyword evidence="2" id="KW-0812">Transmembrane</keyword>
<evidence type="ECO:0000313" key="4">
    <source>
        <dbReference type="EMBL" id="KST64687.1"/>
    </source>
</evidence>
<evidence type="ECO:0000256" key="1">
    <source>
        <dbReference type="SAM" id="MobiDB-lite"/>
    </source>
</evidence>
<feature type="transmembrane region" description="Helical" evidence="2">
    <location>
        <begin position="20"/>
        <end position="39"/>
    </location>
</feature>
<reference evidence="3 5" key="1">
    <citation type="journal article" date="2015" name="Genome Announc.">
        <title>Draft Genome of the Euendolithic (true boring) Cyanobacterium Mastigocoleus testarum strain BC008.</title>
        <authorList>
            <person name="Guida B.S."/>
            <person name="Garcia-Pichel F."/>
        </authorList>
    </citation>
    <scope>NUCLEOTIDE SEQUENCE [LARGE SCALE GENOMIC DNA]</scope>
    <source>
        <strain evidence="3 5">BC008</strain>
    </source>
</reference>
<gene>
    <name evidence="3" type="ORF">BC008_39955</name>
    <name evidence="4" type="ORF">BC008_40930</name>
</gene>
<keyword evidence="5" id="KW-1185">Reference proteome</keyword>
<name>A0A0V7ZHE8_9CYAN</name>
<evidence type="ECO:0000313" key="3">
    <source>
        <dbReference type="EMBL" id="KST63977.1"/>
    </source>
</evidence>
<accession>A0A0V7ZHE8</accession>
<comment type="caution">
    <text evidence="3">The sequence shown here is derived from an EMBL/GenBank/DDBJ whole genome shotgun (WGS) entry which is preliminary data.</text>
</comment>